<organism evidence="8 9">
    <name type="scientific">Psychrobacter cryohalolentis (strain ATCC BAA-1226 / DSM 17306 / VKM B-2378 / K5)</name>
    <dbReference type="NCBI Taxonomy" id="335284"/>
    <lineage>
        <taxon>Bacteria</taxon>
        <taxon>Pseudomonadati</taxon>
        <taxon>Pseudomonadota</taxon>
        <taxon>Gammaproteobacteria</taxon>
        <taxon>Moraxellales</taxon>
        <taxon>Moraxellaceae</taxon>
        <taxon>Psychrobacter</taxon>
    </lineage>
</organism>
<evidence type="ECO:0000256" key="5">
    <source>
        <dbReference type="ARBA" id="ARBA00023002"/>
    </source>
</evidence>
<keyword evidence="8" id="KW-0223">Dioxygenase</keyword>
<dbReference type="Gene3D" id="3.40.830.10">
    <property type="entry name" value="LigB-like"/>
    <property type="match status" value="1"/>
</dbReference>
<feature type="compositionally biased region" description="Basic and acidic residues" evidence="6">
    <location>
        <begin position="26"/>
        <end position="35"/>
    </location>
</feature>
<evidence type="ECO:0000259" key="7">
    <source>
        <dbReference type="Pfam" id="PF02900"/>
    </source>
</evidence>
<evidence type="ECO:0000313" key="8">
    <source>
        <dbReference type="EMBL" id="ABE74215.1"/>
    </source>
</evidence>
<gene>
    <name evidence="8" type="ordered locus">Pcryo_0432</name>
</gene>
<keyword evidence="4" id="KW-0862">Zinc</keyword>
<keyword evidence="3" id="KW-0479">Metal-binding</keyword>
<reference evidence="8" key="1">
    <citation type="submission" date="2006-03" db="EMBL/GenBank/DDBJ databases">
        <title>Complete sequence of chromosome of Psychrobacter cryohalolentis K5.</title>
        <authorList>
            <consortium name="US DOE Joint Genome Institute"/>
            <person name="Copeland A."/>
            <person name="Lucas S."/>
            <person name="Lapidus A."/>
            <person name="Barry K."/>
            <person name="Detter J.C."/>
            <person name="Glavina del Rio T."/>
            <person name="Hammon N."/>
            <person name="Israni S."/>
            <person name="Dalin E."/>
            <person name="Tice H."/>
            <person name="Pitluck S."/>
            <person name="Brettin T."/>
            <person name="Bruce D."/>
            <person name="Han C."/>
            <person name="Tapia R."/>
            <person name="Sims D.R."/>
            <person name="Gilna P."/>
            <person name="Schmutz J."/>
            <person name="Larimer F."/>
            <person name="Land M."/>
            <person name="Hauser L."/>
            <person name="Kyrpides N."/>
            <person name="Kim E."/>
            <person name="Richardson P."/>
        </authorList>
    </citation>
    <scope>NUCLEOTIDE SEQUENCE</scope>
    <source>
        <strain evidence="8">K5</strain>
    </source>
</reference>
<evidence type="ECO:0000256" key="6">
    <source>
        <dbReference type="SAM" id="MobiDB-lite"/>
    </source>
</evidence>
<accession>Q1QDN8</accession>
<dbReference type="eggNOG" id="COG3384">
    <property type="taxonomic scope" value="Bacteria"/>
</dbReference>
<dbReference type="STRING" id="335284.Pcryo_0432"/>
<dbReference type="HOGENOM" id="CLU_046582_2_1_6"/>
<dbReference type="KEGG" id="pcr:Pcryo_0432"/>
<protein>
    <submittedName>
        <fullName evidence="8">Extradiol ring-cleavage dioxygenase, class III enzyme, subunit B</fullName>
    </submittedName>
</protein>
<feature type="region of interest" description="Disordered" evidence="6">
    <location>
        <begin position="1"/>
        <end position="37"/>
    </location>
</feature>
<dbReference type="GO" id="GO:0008270">
    <property type="term" value="F:zinc ion binding"/>
    <property type="evidence" value="ECO:0007669"/>
    <property type="project" value="InterPro"/>
</dbReference>
<evidence type="ECO:0000256" key="3">
    <source>
        <dbReference type="ARBA" id="ARBA00022723"/>
    </source>
</evidence>
<dbReference type="AlphaFoldDB" id="Q1QDN8"/>
<comment type="cofactor">
    <cofactor evidence="1">
        <name>Zn(2+)</name>
        <dbReference type="ChEBI" id="CHEBI:29105"/>
    </cofactor>
</comment>
<dbReference type="EMBL" id="CP000323">
    <property type="protein sequence ID" value="ABE74215.1"/>
    <property type="molecule type" value="Genomic_DNA"/>
</dbReference>
<evidence type="ECO:0000256" key="4">
    <source>
        <dbReference type="ARBA" id="ARBA00022833"/>
    </source>
</evidence>
<keyword evidence="9" id="KW-1185">Reference proteome</keyword>
<proteinExistence type="inferred from homology"/>
<dbReference type="InterPro" id="IPR014436">
    <property type="entry name" value="Extradiol_dOase_DODA"/>
</dbReference>
<dbReference type="Pfam" id="PF02900">
    <property type="entry name" value="LigB"/>
    <property type="match status" value="1"/>
</dbReference>
<feature type="compositionally biased region" description="Basic residues" evidence="6">
    <location>
        <begin position="1"/>
        <end position="14"/>
    </location>
</feature>
<sequence>MDARPNKCHMRHPKPATPNAQSINPQRDDNRDDLHSPLISTPITAAAAWTDTPIISSAAKRPKLPALFISHGAPTLAIEQSATTSALARIGQNLPKPRAIVIMSAHWQSAKLEISSNPEPKTWHDFSGFTPELYELQYPAAGHPALAETLAQQLSARGIVCRVNPLRVSDHGVWAPLLHLYPQADIPIVQVSLPQYYDSIACYQLGAQLARLRDEQILIIGSGNITHNLQALRWQADSIDQTAKDFKVWLLQQLKTDIPSALDWQQYPDYKDIHPSDEHLLPLFFALGAGQRVSVVHQSMAHHSLGMDIYRFD</sequence>
<dbReference type="CDD" id="cd07363">
    <property type="entry name" value="45_DOPA_Dioxygenase"/>
    <property type="match status" value="1"/>
</dbReference>
<comment type="similarity">
    <text evidence="2">Belongs to the DODA-type extradiol aromatic ring-opening dioxygenase family.</text>
</comment>
<dbReference type="GO" id="GO:0008198">
    <property type="term" value="F:ferrous iron binding"/>
    <property type="evidence" value="ECO:0007669"/>
    <property type="project" value="InterPro"/>
</dbReference>
<evidence type="ECO:0000256" key="1">
    <source>
        <dbReference type="ARBA" id="ARBA00001947"/>
    </source>
</evidence>
<dbReference type="InterPro" id="IPR004183">
    <property type="entry name" value="Xdiol_dOase_suB"/>
</dbReference>
<name>Q1QDN8_PSYCK</name>
<dbReference type="PANTHER" id="PTHR30096">
    <property type="entry name" value="4,5-DOPA DIOXYGENASE EXTRADIOL-LIKE PROTEIN"/>
    <property type="match status" value="1"/>
</dbReference>
<evidence type="ECO:0000256" key="2">
    <source>
        <dbReference type="ARBA" id="ARBA00007581"/>
    </source>
</evidence>
<dbReference type="Proteomes" id="UP000002425">
    <property type="component" value="Chromosome"/>
</dbReference>
<dbReference type="SUPFAM" id="SSF53213">
    <property type="entry name" value="LigB-like"/>
    <property type="match status" value="1"/>
</dbReference>
<dbReference type="PIRSF" id="PIRSF006157">
    <property type="entry name" value="Doxgns_DODA"/>
    <property type="match status" value="1"/>
</dbReference>
<dbReference type="GO" id="GO:0016702">
    <property type="term" value="F:oxidoreductase activity, acting on single donors with incorporation of molecular oxygen, incorporation of two atoms of oxygen"/>
    <property type="evidence" value="ECO:0007669"/>
    <property type="project" value="UniProtKB-ARBA"/>
</dbReference>
<dbReference type="PANTHER" id="PTHR30096:SF0">
    <property type="entry name" value="4,5-DOPA DIOXYGENASE EXTRADIOL-LIKE PROTEIN"/>
    <property type="match status" value="1"/>
</dbReference>
<feature type="domain" description="Extradiol ring-cleavage dioxygenase class III enzyme subunit B" evidence="7">
    <location>
        <begin position="66"/>
        <end position="312"/>
    </location>
</feature>
<keyword evidence="5" id="KW-0560">Oxidoreductase</keyword>
<evidence type="ECO:0000313" key="9">
    <source>
        <dbReference type="Proteomes" id="UP000002425"/>
    </source>
</evidence>